<name>A0A811T797_9EURY</name>
<dbReference type="CDD" id="cd08547">
    <property type="entry name" value="Type_II_cohesin"/>
    <property type="match status" value="1"/>
</dbReference>
<evidence type="ECO:0000313" key="4">
    <source>
        <dbReference type="EMBL" id="CAD6491522.1"/>
    </source>
</evidence>
<dbReference type="InterPro" id="IPR008965">
    <property type="entry name" value="CBM2/CBM3_carb-bd_dom_sf"/>
</dbReference>
<evidence type="ECO:0000256" key="1">
    <source>
        <dbReference type="SAM" id="MobiDB-lite"/>
    </source>
</evidence>
<evidence type="ECO:0000259" key="3">
    <source>
        <dbReference type="Pfam" id="PF00963"/>
    </source>
</evidence>
<keyword evidence="2" id="KW-1133">Transmembrane helix</keyword>
<protein>
    <submittedName>
        <fullName evidence="4">Cohesin domain protein</fullName>
    </submittedName>
</protein>
<dbReference type="GO" id="GO:0030246">
    <property type="term" value="F:carbohydrate binding"/>
    <property type="evidence" value="ECO:0007669"/>
    <property type="project" value="InterPro"/>
</dbReference>
<keyword evidence="2" id="KW-0812">Transmembrane</keyword>
<comment type="caution">
    <text evidence="4">The sequence shown here is derived from an EMBL/GenBank/DDBJ whole genome shotgun (WGS) entry which is preliminary data.</text>
</comment>
<feature type="transmembrane region" description="Helical" evidence="2">
    <location>
        <begin position="353"/>
        <end position="372"/>
    </location>
</feature>
<dbReference type="SUPFAM" id="SSF49384">
    <property type="entry name" value="Carbohydrate-binding domain"/>
    <property type="match status" value="1"/>
</dbReference>
<gene>
    <name evidence="4" type="ORF">CHKLHMKO_00143</name>
</gene>
<evidence type="ECO:0000256" key="2">
    <source>
        <dbReference type="SAM" id="Phobius"/>
    </source>
</evidence>
<feature type="region of interest" description="Disordered" evidence="1">
    <location>
        <begin position="170"/>
        <end position="202"/>
    </location>
</feature>
<dbReference type="InterPro" id="IPR026453">
    <property type="entry name" value="PGF_pre_PGF"/>
</dbReference>
<sequence length="377" mass="40592">MRKERRIGIITAATLALLFLLALSAATTAGAATVKVEPVTQSISAGGEFSVRVIIEDVTDMGMDQAVLNFDPSVMQASGIIEGEFLKSGGTTLPVIIMDNTDGAATFSYSLMAPDVGVTGSGVLATINFDTDASAEGSYDLELTEVVLADGNGKKIIVDAIFDGKVTIESELTPTPSPTEPPAGDGGDGFAPTPTPTPTPIEEEKTYKNITTGEEVKVELLDKELKITFKKNVSEVKITVKELVEKPADIPDAPGIVFRYLEYHIENVSAEDIEKATIPFDMPKSWIVSENIDPATIRLNRYYEGVWNPLRTEKVGEDTDYIHYSAETEGLSIFAISGEKKTGVEALSAARRVWGIVGAVLVIVVIASVWYIKKKRK</sequence>
<dbReference type="Proteomes" id="UP000610373">
    <property type="component" value="Unassembled WGS sequence"/>
</dbReference>
<evidence type="ECO:0000313" key="5">
    <source>
        <dbReference type="Proteomes" id="UP000610373"/>
    </source>
</evidence>
<keyword evidence="2" id="KW-0472">Membrane</keyword>
<dbReference type="NCBIfam" id="TIGR04213">
    <property type="entry name" value="PGF_pre_PGF"/>
    <property type="match status" value="1"/>
</dbReference>
<organism evidence="4 5">
    <name type="scientific">Candidatus Argoarchaeum ethanivorans</name>
    <dbReference type="NCBI Taxonomy" id="2608793"/>
    <lineage>
        <taxon>Archaea</taxon>
        <taxon>Methanobacteriati</taxon>
        <taxon>Methanobacteriota</taxon>
        <taxon>Stenosarchaea group</taxon>
        <taxon>Methanomicrobia</taxon>
        <taxon>Methanosarcinales</taxon>
        <taxon>Methanosarcinales incertae sedis</taxon>
        <taxon>GOM Arc I cluster</taxon>
        <taxon>Candidatus Argoarchaeum</taxon>
    </lineage>
</organism>
<feature type="domain" description="Cohesin" evidence="3">
    <location>
        <begin position="34"/>
        <end position="168"/>
    </location>
</feature>
<proteinExistence type="predicted"/>
<dbReference type="Pfam" id="PF00963">
    <property type="entry name" value="Cohesin"/>
    <property type="match status" value="1"/>
</dbReference>
<dbReference type="InterPro" id="IPR002102">
    <property type="entry name" value="Cohesin_dom"/>
</dbReference>
<accession>A0A811T797</accession>
<dbReference type="GO" id="GO:0000272">
    <property type="term" value="P:polysaccharide catabolic process"/>
    <property type="evidence" value="ECO:0007669"/>
    <property type="project" value="InterPro"/>
</dbReference>
<reference evidence="4" key="1">
    <citation type="submission" date="2020-10" db="EMBL/GenBank/DDBJ databases">
        <authorList>
            <person name="Hahn C.J."/>
            <person name="Laso-Perez R."/>
            <person name="Vulcano F."/>
            <person name="Vaziourakis K.-M."/>
            <person name="Stokke R."/>
            <person name="Steen I.H."/>
            <person name="Teske A."/>
            <person name="Boetius A."/>
            <person name="Liebeke M."/>
            <person name="Amann R."/>
            <person name="Knittel K."/>
        </authorList>
    </citation>
    <scope>NUCLEOTIDE SEQUENCE</scope>
    <source>
        <strain evidence="4">Gfbio:e3339647-f889-4370-9287-4fb5cb688e4c:AG392O15_GoMArc1</strain>
    </source>
</reference>
<dbReference type="Gene3D" id="2.60.40.680">
    <property type="match status" value="1"/>
</dbReference>
<dbReference type="AlphaFoldDB" id="A0A811T797"/>
<dbReference type="EMBL" id="CAJHIO010000005">
    <property type="protein sequence ID" value="CAD6491522.1"/>
    <property type="molecule type" value="Genomic_DNA"/>
</dbReference>